<dbReference type="GO" id="GO:0005874">
    <property type="term" value="C:microtubule"/>
    <property type="evidence" value="ECO:0007669"/>
    <property type="project" value="TreeGrafter"/>
</dbReference>
<feature type="region of interest" description="Disordered" evidence="1">
    <location>
        <begin position="282"/>
        <end position="307"/>
    </location>
</feature>
<gene>
    <name evidence="3" type="ORF">ILUMI_03678</name>
</gene>
<dbReference type="PANTHER" id="PTHR23004">
    <property type="entry name" value="DOUBLECORTIN DOMAIN CONTAINING 2"/>
    <property type="match status" value="1"/>
</dbReference>
<evidence type="ECO:0000256" key="1">
    <source>
        <dbReference type="SAM" id="MobiDB-lite"/>
    </source>
</evidence>
<feature type="domain" description="Doublecortin" evidence="2">
    <location>
        <begin position="140"/>
        <end position="222"/>
    </location>
</feature>
<dbReference type="OrthoDB" id="1738954at2759"/>
<dbReference type="GO" id="GO:0005815">
    <property type="term" value="C:microtubule organizing center"/>
    <property type="evidence" value="ECO:0007669"/>
    <property type="project" value="TreeGrafter"/>
</dbReference>
<name>A0A8K0DE76_IGNLU</name>
<dbReference type="PROSITE" id="PS50309">
    <property type="entry name" value="DC"/>
    <property type="match status" value="2"/>
</dbReference>
<dbReference type="SUPFAM" id="SSF89837">
    <property type="entry name" value="Doublecortin (DC)"/>
    <property type="match status" value="2"/>
</dbReference>
<dbReference type="GO" id="GO:0035556">
    <property type="term" value="P:intracellular signal transduction"/>
    <property type="evidence" value="ECO:0007669"/>
    <property type="project" value="InterPro"/>
</dbReference>
<sequence length="669" mass="75836">MNILERVQTAQAKRIQVFENGNPDSFGRYVVISPTTERTWNKILTHITDVLRPAYGIVRHLVTIDGKRSIHSFNELKHHSRYVACGREQFVKLTHGYQTESEHNMTRRNKCPKLYAKHASVQEGPAKYWALDQAQKNRRTVIYVFQNGLKLQSAAKFVLIDNDLCNWPRTLRHIADKLDKPEGIRYLYTVFGHRVCGPCEIQHGACYVALASQERFKKMKYLDAYKEFLIRNKDTVKPYDIKVVSSPIGVEIRNDDCFFKRTAAGTEKKTCAVSSKKPTEVMKKDKRVDSEIRNEPSKKRKLCKESEQGLASKSKTCLEKKPKRSNEEGTKALEKFLNEGSKKRKIQSDEVTVEGMGLKVVEKDKSVETNSELIQTTDEDEIERDLNVIVADTPECGIRIVGADEVFLAKRDKESPERKSLISVDNSSLCEVLSNHSKILKDKLTHQQKENSRSIQRSAQSVVMFSDLIEREPDRSTRLPVAVVGGNPEKASIKAGSEKGSSGLVEHSKSIQIFDIPVVIASTDAEYSDDDDDIYLFERKPVTERRSTGYNFHFNFFSADNVDGGGEYLKNLRLEEAKHEDNDSDESNVTEKLIDVSPTDIVDQLDVDLRKRYSEDSSVLTLDEPAKGPEEPLEAVQENAEKDEEAGQAENKPPSVDVSQITERILTTE</sequence>
<evidence type="ECO:0000313" key="3">
    <source>
        <dbReference type="EMBL" id="KAF2902516.1"/>
    </source>
</evidence>
<organism evidence="3 4">
    <name type="scientific">Ignelater luminosus</name>
    <name type="common">Cucubano</name>
    <name type="synonym">Pyrophorus luminosus</name>
    <dbReference type="NCBI Taxonomy" id="2038154"/>
    <lineage>
        <taxon>Eukaryota</taxon>
        <taxon>Metazoa</taxon>
        <taxon>Ecdysozoa</taxon>
        <taxon>Arthropoda</taxon>
        <taxon>Hexapoda</taxon>
        <taxon>Insecta</taxon>
        <taxon>Pterygota</taxon>
        <taxon>Neoptera</taxon>
        <taxon>Endopterygota</taxon>
        <taxon>Coleoptera</taxon>
        <taxon>Polyphaga</taxon>
        <taxon>Elateriformia</taxon>
        <taxon>Elateroidea</taxon>
        <taxon>Elateridae</taxon>
        <taxon>Agrypninae</taxon>
        <taxon>Pyrophorini</taxon>
        <taxon>Ignelater</taxon>
    </lineage>
</organism>
<dbReference type="InterPro" id="IPR036572">
    <property type="entry name" value="Doublecortin_dom_sf"/>
</dbReference>
<proteinExistence type="predicted"/>
<feature type="domain" description="Doublecortin" evidence="2">
    <location>
        <begin position="13"/>
        <end position="96"/>
    </location>
</feature>
<dbReference type="EMBL" id="VTPC01001270">
    <property type="protein sequence ID" value="KAF2902516.1"/>
    <property type="molecule type" value="Genomic_DNA"/>
</dbReference>
<keyword evidence="4" id="KW-1185">Reference proteome</keyword>
<protein>
    <recommendedName>
        <fullName evidence="2">Doublecortin domain-containing protein</fullName>
    </recommendedName>
</protein>
<accession>A0A8K0DE76</accession>
<feature type="region of interest" description="Disordered" evidence="1">
    <location>
        <begin position="614"/>
        <end position="669"/>
    </location>
</feature>
<evidence type="ECO:0000313" key="4">
    <source>
        <dbReference type="Proteomes" id="UP000801492"/>
    </source>
</evidence>
<feature type="compositionally biased region" description="Polar residues" evidence="1">
    <location>
        <begin position="657"/>
        <end position="669"/>
    </location>
</feature>
<reference evidence="3" key="1">
    <citation type="submission" date="2019-08" db="EMBL/GenBank/DDBJ databases">
        <title>The genome of the North American firefly Photinus pyralis.</title>
        <authorList>
            <consortium name="Photinus pyralis genome working group"/>
            <person name="Fallon T.R."/>
            <person name="Sander Lower S.E."/>
            <person name="Weng J.-K."/>
        </authorList>
    </citation>
    <scope>NUCLEOTIDE SEQUENCE</scope>
    <source>
        <strain evidence="3">TRF0915ILg1</strain>
        <tissue evidence="3">Whole body</tissue>
    </source>
</reference>
<dbReference type="InterPro" id="IPR003533">
    <property type="entry name" value="Doublecortin_dom"/>
</dbReference>
<dbReference type="Proteomes" id="UP000801492">
    <property type="component" value="Unassembled WGS sequence"/>
</dbReference>
<dbReference type="Pfam" id="PF03607">
    <property type="entry name" value="DCX"/>
    <property type="match status" value="2"/>
</dbReference>
<feature type="non-terminal residue" evidence="3">
    <location>
        <position position="669"/>
    </location>
</feature>
<comment type="caution">
    <text evidence="3">The sequence shown here is derived from an EMBL/GenBank/DDBJ whole genome shotgun (WGS) entry which is preliminary data.</text>
</comment>
<dbReference type="PANTHER" id="PTHR23004:SF11">
    <property type="entry name" value="PROTEIN RPI-1"/>
    <property type="match status" value="1"/>
</dbReference>
<dbReference type="SMART" id="SM00537">
    <property type="entry name" value="DCX"/>
    <property type="match status" value="2"/>
</dbReference>
<dbReference type="Gene3D" id="3.10.20.230">
    <property type="entry name" value="Doublecortin domain"/>
    <property type="match status" value="2"/>
</dbReference>
<dbReference type="AlphaFoldDB" id="A0A8K0DE76"/>
<evidence type="ECO:0000259" key="2">
    <source>
        <dbReference type="PROSITE" id="PS50309"/>
    </source>
</evidence>